<sequence length="133" mass="15195">MKRTFTFPQINSAGRLESSFLAEVCCMEEGFLESARPTPYLRIMLTQNDGATVMVAIATGDFYDVAKSLYEVGKASWFPRGMFEIRPRTSQDSWSTYPYELWFLNDSGTVEETSDKSCQTSEWDESMQDMGIF</sequence>
<reference evidence="1 2" key="1">
    <citation type="submission" date="2015-12" db="EMBL/GenBank/DDBJ databases">
        <title>The genome of Folsomia candida.</title>
        <authorList>
            <person name="Faddeeva A."/>
            <person name="Derks M.F."/>
            <person name="Anvar Y."/>
            <person name="Smit S."/>
            <person name="Van Straalen N."/>
            <person name="Roelofs D."/>
        </authorList>
    </citation>
    <scope>NUCLEOTIDE SEQUENCE [LARGE SCALE GENOMIC DNA]</scope>
    <source>
        <strain evidence="1 2">VU population</strain>
        <tissue evidence="1">Whole body</tissue>
    </source>
</reference>
<evidence type="ECO:0000313" key="2">
    <source>
        <dbReference type="Proteomes" id="UP000198287"/>
    </source>
</evidence>
<keyword evidence="2" id="KW-1185">Reference proteome</keyword>
<protein>
    <submittedName>
        <fullName evidence="1">Uncharacterized protein</fullName>
    </submittedName>
</protein>
<proteinExistence type="predicted"/>
<organism evidence="1 2">
    <name type="scientific">Folsomia candida</name>
    <name type="common">Springtail</name>
    <dbReference type="NCBI Taxonomy" id="158441"/>
    <lineage>
        <taxon>Eukaryota</taxon>
        <taxon>Metazoa</taxon>
        <taxon>Ecdysozoa</taxon>
        <taxon>Arthropoda</taxon>
        <taxon>Hexapoda</taxon>
        <taxon>Collembola</taxon>
        <taxon>Entomobryomorpha</taxon>
        <taxon>Isotomoidea</taxon>
        <taxon>Isotomidae</taxon>
        <taxon>Proisotominae</taxon>
        <taxon>Folsomia</taxon>
    </lineage>
</organism>
<gene>
    <name evidence="1" type="ORF">Fcan01_20153</name>
</gene>
<dbReference type="EMBL" id="LNIX01000018">
    <property type="protein sequence ID" value="OXA45235.1"/>
    <property type="molecule type" value="Genomic_DNA"/>
</dbReference>
<name>A0A226DI61_FOLCA</name>
<accession>A0A226DI61</accession>
<dbReference type="AlphaFoldDB" id="A0A226DI61"/>
<dbReference type="Proteomes" id="UP000198287">
    <property type="component" value="Unassembled WGS sequence"/>
</dbReference>
<evidence type="ECO:0000313" key="1">
    <source>
        <dbReference type="EMBL" id="OXA45235.1"/>
    </source>
</evidence>
<comment type="caution">
    <text evidence="1">The sequence shown here is derived from an EMBL/GenBank/DDBJ whole genome shotgun (WGS) entry which is preliminary data.</text>
</comment>